<dbReference type="AlphaFoldDB" id="A0A225V158"/>
<keyword evidence="2" id="KW-1185">Reference proteome</keyword>
<evidence type="ECO:0000313" key="2">
    <source>
        <dbReference type="Proteomes" id="UP000198211"/>
    </source>
</evidence>
<dbReference type="EMBL" id="NBNE01008892">
    <property type="protein sequence ID" value="OWY98984.1"/>
    <property type="molecule type" value="Genomic_DNA"/>
</dbReference>
<comment type="caution">
    <text evidence="1">The sequence shown here is derived from an EMBL/GenBank/DDBJ whole genome shotgun (WGS) entry which is preliminary data.</text>
</comment>
<protein>
    <submittedName>
        <fullName evidence="1">Uncharacterized protein</fullName>
    </submittedName>
</protein>
<evidence type="ECO:0000313" key="1">
    <source>
        <dbReference type="EMBL" id="OWY98984.1"/>
    </source>
</evidence>
<gene>
    <name evidence="1" type="ORF">PHMEG_00030105</name>
</gene>
<sequence>MEEDITKQLEYTRSKLGMIATANAVSCARYFDHVMRILITIFLNWDLGTNGPKPGYRIFGRVTAFFGLQNLNRLLVICIVT</sequence>
<name>A0A225V158_9STRA</name>
<proteinExistence type="predicted"/>
<accession>A0A225V158</accession>
<dbReference type="Proteomes" id="UP000198211">
    <property type="component" value="Unassembled WGS sequence"/>
</dbReference>
<reference evidence="2" key="1">
    <citation type="submission" date="2017-03" db="EMBL/GenBank/DDBJ databases">
        <title>Phytopthora megakarya and P. palmivora, two closely related causual agents of cacao black pod achieved similar genome size and gene model numbers by different mechanisms.</title>
        <authorList>
            <person name="Ali S."/>
            <person name="Shao J."/>
            <person name="Larry D.J."/>
            <person name="Kronmiller B."/>
            <person name="Shen D."/>
            <person name="Strem M.D."/>
            <person name="Melnick R.L."/>
            <person name="Guiltinan M.J."/>
            <person name="Tyler B.M."/>
            <person name="Meinhardt L.W."/>
            <person name="Bailey B.A."/>
        </authorList>
    </citation>
    <scope>NUCLEOTIDE SEQUENCE [LARGE SCALE GENOMIC DNA]</scope>
    <source>
        <strain evidence="2">zdho120</strain>
    </source>
</reference>
<organism evidence="1 2">
    <name type="scientific">Phytophthora megakarya</name>
    <dbReference type="NCBI Taxonomy" id="4795"/>
    <lineage>
        <taxon>Eukaryota</taxon>
        <taxon>Sar</taxon>
        <taxon>Stramenopiles</taxon>
        <taxon>Oomycota</taxon>
        <taxon>Peronosporomycetes</taxon>
        <taxon>Peronosporales</taxon>
        <taxon>Peronosporaceae</taxon>
        <taxon>Phytophthora</taxon>
    </lineage>
</organism>